<proteinExistence type="predicted"/>
<name>A0A2S8GTF5_9BACT</name>
<feature type="transmembrane region" description="Helical" evidence="1">
    <location>
        <begin position="262"/>
        <end position="287"/>
    </location>
</feature>
<evidence type="ECO:0000313" key="2">
    <source>
        <dbReference type="EMBL" id="PQO47696.1"/>
    </source>
</evidence>
<evidence type="ECO:0008006" key="4">
    <source>
        <dbReference type="Google" id="ProtNLM"/>
    </source>
</evidence>
<dbReference type="AlphaFoldDB" id="A0A2S8GTF5"/>
<dbReference type="EMBL" id="PUHZ01000004">
    <property type="protein sequence ID" value="PQO47696.1"/>
    <property type="molecule type" value="Genomic_DNA"/>
</dbReference>
<gene>
    <name evidence="2" type="ORF">C5Y93_03305</name>
</gene>
<dbReference type="OrthoDB" id="256769at2"/>
<keyword evidence="1" id="KW-0472">Membrane</keyword>
<evidence type="ECO:0000313" key="3">
    <source>
        <dbReference type="Proteomes" id="UP000237819"/>
    </source>
</evidence>
<feature type="transmembrane region" description="Helical" evidence="1">
    <location>
        <begin position="141"/>
        <end position="159"/>
    </location>
</feature>
<feature type="transmembrane region" description="Helical" evidence="1">
    <location>
        <begin position="476"/>
        <end position="493"/>
    </location>
</feature>
<reference evidence="2 3" key="1">
    <citation type="submission" date="2018-02" db="EMBL/GenBank/DDBJ databases">
        <title>Comparative genomes isolates from brazilian mangrove.</title>
        <authorList>
            <person name="Araujo J.E."/>
            <person name="Taketani R.G."/>
            <person name="Silva M.C.P."/>
            <person name="Loureco M.V."/>
            <person name="Andreote F.D."/>
        </authorList>
    </citation>
    <scope>NUCLEOTIDE SEQUENCE [LARGE SCALE GENOMIC DNA]</scope>
    <source>
        <strain evidence="2 3">Nap-Phe MGV</strain>
    </source>
</reference>
<accession>A0A2S8GTF5</accession>
<sequence>MREILFQYESINPSTWAYVASLLAISLYFKFNRVWSVRNLDIFLIILMAPGMLMVHFGQQRILESSQSVVAAANPDASPDDPDSKLPLTPTAELSDSFDLEPDAEPELAAVVPLPENLTDDEEAEAERAATRELGRQLEKFGYIWLFCLSGLIVVRLFIDPTMVRRPLLEPNLTVGGMTFMSIALFIFLMANIIVGRPSEADVRGIRAAEVMLSSGDSDEVEKSLRHFGPGYRLLSFLPRIPTSQFAQSEPMTSEAARTQRIIVILTKIVAILSNLAMLIGVVLIGYRHFENLAMGIGAALLYLLLPYTALYTGRVDHVLPGALLVWAILCYRRPTWAGIFLGLAIGTVYYPLFLLPLWVSFYWQRGVVRFAVGVTAMLLLLTLTLALVAPNVTTFFNQFSAMFGLWSPRSEGFTGFWNYFIYSNDFRIPILAAFVICACGLAFWPAQKNLGTMLSCSAAIMLAAQFWHANDGTTYLAWYMPLLLLTVFRPNLEDRVALHVIGEGWLPRRVTLAKEEKKAA</sequence>
<feature type="transmembrane region" description="Helical" evidence="1">
    <location>
        <begin position="427"/>
        <end position="445"/>
    </location>
</feature>
<organism evidence="2 3">
    <name type="scientific">Blastopirellula marina</name>
    <dbReference type="NCBI Taxonomy" id="124"/>
    <lineage>
        <taxon>Bacteria</taxon>
        <taxon>Pseudomonadati</taxon>
        <taxon>Planctomycetota</taxon>
        <taxon>Planctomycetia</taxon>
        <taxon>Pirellulales</taxon>
        <taxon>Pirellulaceae</taxon>
        <taxon>Blastopirellula</taxon>
    </lineage>
</organism>
<feature type="transmembrane region" description="Helical" evidence="1">
    <location>
        <begin position="171"/>
        <end position="195"/>
    </location>
</feature>
<feature type="transmembrane region" description="Helical" evidence="1">
    <location>
        <begin position="293"/>
        <end position="311"/>
    </location>
</feature>
<feature type="transmembrane region" description="Helical" evidence="1">
    <location>
        <begin position="371"/>
        <end position="390"/>
    </location>
</feature>
<feature type="transmembrane region" description="Helical" evidence="1">
    <location>
        <begin position="12"/>
        <end position="31"/>
    </location>
</feature>
<keyword evidence="1" id="KW-0812">Transmembrane</keyword>
<dbReference type="Proteomes" id="UP000237819">
    <property type="component" value="Unassembled WGS sequence"/>
</dbReference>
<keyword evidence="1" id="KW-1133">Transmembrane helix</keyword>
<comment type="caution">
    <text evidence="2">The sequence shown here is derived from an EMBL/GenBank/DDBJ whole genome shotgun (WGS) entry which is preliminary data.</text>
</comment>
<evidence type="ECO:0000256" key="1">
    <source>
        <dbReference type="SAM" id="Phobius"/>
    </source>
</evidence>
<dbReference type="RefSeq" id="WP_105333956.1">
    <property type="nucleotide sequence ID" value="NZ_PUHZ01000004.1"/>
</dbReference>
<feature type="transmembrane region" description="Helical" evidence="1">
    <location>
        <begin position="341"/>
        <end position="364"/>
    </location>
</feature>
<protein>
    <recommendedName>
        <fullName evidence="4">DUF2029 domain-containing protein</fullName>
    </recommendedName>
</protein>